<organism evidence="5 6">
    <name type="scientific">Luteolibacter pohnpeiensis</name>
    <dbReference type="NCBI Taxonomy" id="454153"/>
    <lineage>
        <taxon>Bacteria</taxon>
        <taxon>Pseudomonadati</taxon>
        <taxon>Verrucomicrobiota</taxon>
        <taxon>Verrucomicrobiia</taxon>
        <taxon>Verrucomicrobiales</taxon>
        <taxon>Verrucomicrobiaceae</taxon>
        <taxon>Luteolibacter</taxon>
    </lineage>
</organism>
<protein>
    <submittedName>
        <fullName evidence="5">Site-specific integrase</fullName>
    </submittedName>
</protein>
<dbReference type="Proteomes" id="UP000603141">
    <property type="component" value="Unassembled WGS sequence"/>
</dbReference>
<dbReference type="GO" id="GO:0003677">
    <property type="term" value="F:DNA binding"/>
    <property type="evidence" value="ECO:0007669"/>
    <property type="project" value="UniProtKB-KW"/>
</dbReference>
<gene>
    <name evidence="5" type="ORF">JIN85_19870</name>
</gene>
<comment type="similarity">
    <text evidence="1">Belongs to the 'phage' integrase family.</text>
</comment>
<evidence type="ECO:0000256" key="3">
    <source>
        <dbReference type="ARBA" id="ARBA00023172"/>
    </source>
</evidence>
<keyword evidence="2" id="KW-0238">DNA-binding</keyword>
<dbReference type="Pfam" id="PF00589">
    <property type="entry name" value="Phage_integrase"/>
    <property type="match status" value="1"/>
</dbReference>
<evidence type="ECO:0000256" key="2">
    <source>
        <dbReference type="ARBA" id="ARBA00023125"/>
    </source>
</evidence>
<dbReference type="GO" id="GO:0006310">
    <property type="term" value="P:DNA recombination"/>
    <property type="evidence" value="ECO:0007669"/>
    <property type="project" value="UniProtKB-KW"/>
</dbReference>
<dbReference type="InterPro" id="IPR013762">
    <property type="entry name" value="Integrase-like_cat_sf"/>
</dbReference>
<dbReference type="SUPFAM" id="SSF56349">
    <property type="entry name" value="DNA breaking-rejoining enzymes"/>
    <property type="match status" value="1"/>
</dbReference>
<dbReference type="PROSITE" id="PS51898">
    <property type="entry name" value="TYR_RECOMBINASE"/>
    <property type="match status" value="1"/>
</dbReference>
<dbReference type="AlphaFoldDB" id="A0A934SF00"/>
<keyword evidence="6" id="KW-1185">Reference proteome</keyword>
<name>A0A934SF00_9BACT</name>
<dbReference type="Gene3D" id="1.10.443.10">
    <property type="entry name" value="Intergrase catalytic core"/>
    <property type="match status" value="1"/>
</dbReference>
<accession>A0A934SF00</accession>
<reference evidence="5" key="1">
    <citation type="submission" date="2021-01" db="EMBL/GenBank/DDBJ databases">
        <title>Modified the classification status of verrucomicrobia.</title>
        <authorList>
            <person name="Feng X."/>
        </authorList>
    </citation>
    <scope>NUCLEOTIDE SEQUENCE</scope>
    <source>
        <strain evidence="5">KCTC 22041</strain>
    </source>
</reference>
<feature type="domain" description="Tyr recombinase" evidence="4">
    <location>
        <begin position="11"/>
        <end position="183"/>
    </location>
</feature>
<sequence length="189" mass="21019">MKMRSLYDGVGDRKYTSFAERLAFFEVASALTNPRHRLFCLVLLNTGCRISEALGLQRAHVDWGGGSLVFLTLKQRGDINYRPVPVPDALIESLLALPVAEDGYLFNFGRTTGWKIIKACMKSAGIGGIKATPKGLRHGYAIGCVSIGLVQSKIQELLGHKRAETTSIYTTHITEDIRMQFHKIWLIQP</sequence>
<dbReference type="InterPro" id="IPR011010">
    <property type="entry name" value="DNA_brk_join_enz"/>
</dbReference>
<dbReference type="PANTHER" id="PTHR30349">
    <property type="entry name" value="PHAGE INTEGRASE-RELATED"/>
    <property type="match status" value="1"/>
</dbReference>
<dbReference type="PANTHER" id="PTHR30349:SF41">
    <property type="entry name" value="INTEGRASE_RECOMBINASE PROTEIN MJ0367-RELATED"/>
    <property type="match status" value="1"/>
</dbReference>
<comment type="caution">
    <text evidence="5">The sequence shown here is derived from an EMBL/GenBank/DDBJ whole genome shotgun (WGS) entry which is preliminary data.</text>
</comment>
<dbReference type="EMBL" id="JAENIJ010000074">
    <property type="protein sequence ID" value="MBK1884679.1"/>
    <property type="molecule type" value="Genomic_DNA"/>
</dbReference>
<dbReference type="InterPro" id="IPR002104">
    <property type="entry name" value="Integrase_catalytic"/>
</dbReference>
<dbReference type="InterPro" id="IPR050090">
    <property type="entry name" value="Tyrosine_recombinase_XerCD"/>
</dbReference>
<evidence type="ECO:0000259" key="4">
    <source>
        <dbReference type="PROSITE" id="PS51898"/>
    </source>
</evidence>
<dbReference type="CDD" id="cd00796">
    <property type="entry name" value="INT_Rci_Hp1_C"/>
    <property type="match status" value="1"/>
</dbReference>
<dbReference type="RefSeq" id="WP_200274100.1">
    <property type="nucleotide sequence ID" value="NZ_JAENIJ010000074.1"/>
</dbReference>
<evidence type="ECO:0000313" key="5">
    <source>
        <dbReference type="EMBL" id="MBK1884679.1"/>
    </source>
</evidence>
<proteinExistence type="inferred from homology"/>
<evidence type="ECO:0000256" key="1">
    <source>
        <dbReference type="ARBA" id="ARBA00008857"/>
    </source>
</evidence>
<dbReference type="GO" id="GO:0015074">
    <property type="term" value="P:DNA integration"/>
    <property type="evidence" value="ECO:0007669"/>
    <property type="project" value="InterPro"/>
</dbReference>
<evidence type="ECO:0000313" key="6">
    <source>
        <dbReference type="Proteomes" id="UP000603141"/>
    </source>
</evidence>
<keyword evidence="3" id="KW-0233">DNA recombination</keyword>